<dbReference type="InterPro" id="IPR042511">
    <property type="entry name" value="Sld3"/>
</dbReference>
<evidence type="ECO:0000259" key="2">
    <source>
        <dbReference type="Pfam" id="PF08639"/>
    </source>
</evidence>
<dbReference type="GO" id="GO:0006270">
    <property type="term" value="P:DNA replication initiation"/>
    <property type="evidence" value="ECO:0007669"/>
    <property type="project" value="InterPro"/>
</dbReference>
<dbReference type="OrthoDB" id="15567at2759"/>
<feature type="region of interest" description="Disordered" evidence="1">
    <location>
        <begin position="676"/>
        <end position="751"/>
    </location>
</feature>
<dbReference type="GO" id="GO:0031261">
    <property type="term" value="C:DNA replication preinitiation complex"/>
    <property type="evidence" value="ECO:0007669"/>
    <property type="project" value="TreeGrafter"/>
</dbReference>
<dbReference type="GeneID" id="37127038"/>
<reference evidence="3" key="1">
    <citation type="submission" date="2016-12" db="EMBL/GenBank/DDBJ databases">
        <title>The genomes of Aspergillus section Nigri reveals drivers in fungal speciation.</title>
        <authorList>
            <consortium name="DOE Joint Genome Institute"/>
            <person name="Vesth T.C."/>
            <person name="Nybo J."/>
            <person name="Theobald S."/>
            <person name="Brandl J."/>
            <person name="Frisvad J.C."/>
            <person name="Nielsen K.F."/>
            <person name="Lyhne E.K."/>
            <person name="Kogle M.E."/>
            <person name="Kuo A."/>
            <person name="Riley R."/>
            <person name="Clum A."/>
            <person name="Nolan M."/>
            <person name="Lipzen A."/>
            <person name="Salamov A."/>
            <person name="Henrissat B."/>
            <person name="Wiebenga A."/>
            <person name="De Vries R.P."/>
            <person name="Grigoriev I.V."/>
            <person name="Mortensen U.H."/>
            <person name="Andersen M.R."/>
            <person name="Baker S.E."/>
        </authorList>
    </citation>
    <scope>NUCLEOTIDE SEQUENCE [LARGE SCALE GENOMIC DNA]</scope>
    <source>
        <strain evidence="3">CBS 115656</strain>
    </source>
</reference>
<feature type="compositionally biased region" description="Polar residues" evidence="1">
    <location>
        <begin position="912"/>
        <end position="927"/>
    </location>
</feature>
<dbReference type="InterPro" id="IPR013948">
    <property type="entry name" value="DNA_replication_reg_Sld3_C"/>
</dbReference>
<feature type="domain" description="DNA replication regulator Sld3 C-terminal" evidence="2">
    <location>
        <begin position="402"/>
        <end position="916"/>
    </location>
</feature>
<dbReference type="Gene3D" id="1.20.58.2130">
    <property type="match status" value="1"/>
</dbReference>
<sequence length="1085" mass="118121">MIVDGQVERSEVFRGHVRLRVIGPNFQDFMSQQSDGLQIPVGGHLTKSAILGNPSAATRAAQFSADVTRVAHRPRERRPRLTTTTTTSVLGYPMIKLTYASTYTHPPSMATTTTTAATSPPSSNILAPIPLNLVPNHTTSTSLSTASLDNHPFKKRKVSHSENVNVHNDVFAVSETPQMISVRSYSASLAEDQDPYHHLTPITTLSRNAIPYSWIDFEPREHKNQTQGLPGWCNIFVGDIPVLEKDNVGDTVLAVRVVGEAGVWVVERVKKGVYALMRLRGVGEGEVVVAAKASAGSAFPSSFLSGIERRRERKEVGEWWEVARIEDPQPVVLGKRGRGAADVGVVFAHVFESDARETQDEMLRSDEGSEGPVLLGVGEQSGDIAATAAEEQDMEVTQSPQELLDGLREQYLQALYVSKTSVAYFAKGPLARCRAAFQSSDNESGKPAQLVEFYREAILTAKRMDHKYRETLPTTVQDLLLSVSDDEAAPPKRKRRSTKKKLGKNGLYPEESDLIRKWWRDRALNDQGLPSEMSRDAESKKHIADLRLRETQLQILLILETMALEAIIADEKKREGNGEGADKPTKTAKGKKPQDLNVMLELHLDRLCIWHAVSFEETVIPDSAKTNHLSGKKVESDAVRDFCTEVIVPFYASRLPDKCKLITRKLGVSTAISPFTKQAQTKKTPREPGTPVERQHAQKSRRRAFQRVLTDQAPSQTRQPPSLSRSNTTPAPTESRRESLDPLLPTVSANVRGGIQKAKRVENREVDLNAVARQHETKLKKMQMLVDQKKELDAAIHALRKPNRELVAKDIAEDASKRLSTGGGSSRKPKNPVRNPYGQGVQVAATPKGSRKKDAMADMPPLPKSLSQPALIPQGSSSSSPFTSEPQIVPGSNIRPSNSGLFRSADDGAIQETPTRRPTQPLSSADISASPKRKISGPLFRVPSKSAPAPTSVPAPVPPAFRATEKGPTTPIAARHVDAFMPRVKSIGSSKPSMIVETPQKPAMAPALSIPSAPTATEPAAVAGTPVKATTTITTTPAKANVFATPVKGASAARLAVPTAAPTVPVTPEKSIYAQLGWDDDDDFA</sequence>
<dbReference type="PANTHER" id="PTHR28067">
    <property type="entry name" value="DNA REPLICATION REGULATOR SLD3"/>
    <property type="match status" value="1"/>
</dbReference>
<dbReference type="Pfam" id="PF08639">
    <property type="entry name" value="Sld3_STD"/>
    <property type="match status" value="1"/>
</dbReference>
<dbReference type="PANTHER" id="PTHR28067:SF1">
    <property type="entry name" value="DNA REPLICATION REGULATOR SLD3"/>
    <property type="match status" value="1"/>
</dbReference>
<accession>A0A318Z0N2</accession>
<gene>
    <name evidence="3" type="ORF">BO87DRAFT_381947</name>
</gene>
<organism evidence="3 4">
    <name type="scientific">Aspergillus neoniger (strain CBS 115656)</name>
    <dbReference type="NCBI Taxonomy" id="1448310"/>
    <lineage>
        <taxon>Eukaryota</taxon>
        <taxon>Fungi</taxon>
        <taxon>Dikarya</taxon>
        <taxon>Ascomycota</taxon>
        <taxon>Pezizomycotina</taxon>
        <taxon>Eurotiomycetes</taxon>
        <taxon>Eurotiomycetidae</taxon>
        <taxon>Eurotiales</taxon>
        <taxon>Aspergillaceae</taxon>
        <taxon>Aspergillus</taxon>
        <taxon>Aspergillus subgen. Circumdati</taxon>
    </lineage>
</organism>
<evidence type="ECO:0000313" key="4">
    <source>
        <dbReference type="Proteomes" id="UP000247647"/>
    </source>
</evidence>
<feature type="region of interest" description="Disordered" evidence="1">
    <location>
        <begin position="486"/>
        <end position="505"/>
    </location>
</feature>
<dbReference type="FunFam" id="1.20.58.2130:FF:000001">
    <property type="entry name" value="Uncharacterized protein"/>
    <property type="match status" value="1"/>
</dbReference>
<name>A0A318Z0N2_ASPNB</name>
<feature type="compositionally biased region" description="Polar residues" evidence="1">
    <location>
        <begin position="712"/>
        <end position="732"/>
    </location>
</feature>
<evidence type="ECO:0000256" key="1">
    <source>
        <dbReference type="SAM" id="MobiDB-lite"/>
    </source>
</evidence>
<evidence type="ECO:0000313" key="3">
    <source>
        <dbReference type="EMBL" id="PYH39934.1"/>
    </source>
</evidence>
<protein>
    <recommendedName>
        <fullName evidence="2">DNA replication regulator Sld3 C-terminal domain-containing protein</fullName>
    </recommendedName>
</protein>
<feature type="compositionally biased region" description="Basic residues" evidence="1">
    <location>
        <begin position="491"/>
        <end position="503"/>
    </location>
</feature>
<feature type="region of interest" description="Disordered" evidence="1">
    <location>
        <begin position="817"/>
        <end position="967"/>
    </location>
</feature>
<dbReference type="EMBL" id="KZ821445">
    <property type="protein sequence ID" value="PYH39934.1"/>
    <property type="molecule type" value="Genomic_DNA"/>
</dbReference>
<dbReference type="RefSeq" id="XP_025485412.1">
    <property type="nucleotide sequence ID" value="XM_025624582.1"/>
</dbReference>
<dbReference type="AlphaFoldDB" id="A0A318Z0N2"/>
<keyword evidence="4" id="KW-1185">Reference proteome</keyword>
<dbReference type="Proteomes" id="UP000247647">
    <property type="component" value="Unassembled WGS sequence"/>
</dbReference>
<proteinExistence type="predicted"/>